<evidence type="ECO:0000313" key="4">
    <source>
        <dbReference type="Proteomes" id="UP000319859"/>
    </source>
</evidence>
<proteinExistence type="predicted"/>
<keyword evidence="1" id="KW-0812">Transmembrane</keyword>
<reference evidence="3 4" key="1">
    <citation type="submission" date="2019-06" db="EMBL/GenBank/DDBJ databases">
        <title>Genomic Encyclopedia of Type Strains, Phase IV (KMG-V): Genome sequencing to study the core and pangenomes of soil and plant-associated prokaryotes.</title>
        <authorList>
            <person name="Whitman W."/>
        </authorList>
    </citation>
    <scope>NUCLEOTIDE SEQUENCE [LARGE SCALE GENOMIC DNA]</scope>
    <source>
        <strain evidence="3 4">BR 11880</strain>
    </source>
</reference>
<dbReference type="PANTHER" id="PTHR48090">
    <property type="entry name" value="UNDECAPRENYL-PHOSPHATE 4-DEOXY-4-FORMAMIDO-L-ARABINOSE TRANSFERASE-RELATED"/>
    <property type="match status" value="1"/>
</dbReference>
<dbReference type="Proteomes" id="UP000319859">
    <property type="component" value="Unassembled WGS sequence"/>
</dbReference>
<dbReference type="InterPro" id="IPR029044">
    <property type="entry name" value="Nucleotide-diphossugar_trans"/>
</dbReference>
<name>A0A560FIH9_9PROT</name>
<dbReference type="Gene3D" id="3.90.550.10">
    <property type="entry name" value="Spore Coat Polysaccharide Biosynthesis Protein SpsA, Chain A"/>
    <property type="match status" value="1"/>
</dbReference>
<dbReference type="OrthoDB" id="3177103at2"/>
<evidence type="ECO:0000313" key="3">
    <source>
        <dbReference type="EMBL" id="TWB21408.1"/>
    </source>
</evidence>
<gene>
    <name evidence="3" type="ORF">FBZ89_105283</name>
</gene>
<dbReference type="AlphaFoldDB" id="A0A560FIH9"/>
<dbReference type="PANTHER" id="PTHR48090:SF7">
    <property type="entry name" value="RFBJ PROTEIN"/>
    <property type="match status" value="1"/>
</dbReference>
<keyword evidence="1" id="KW-1133">Transmembrane helix</keyword>
<sequence length="323" mass="35476">MVDTTASLPGRKPTVAVLVPCYNEEAAIAKVVADFKAALPDATVYVYDNNSKDRTVEVARAAGAVVRTEPLQGKGNVVRRMFADIEADVYVMVDGDDTYHAASAPALVDRLVTEQLDMVNGARVTEIEAAYRPGHRFGNMLLTGLVTFIFGKRTNDMLSGYRVFSRRFVKSFPALAGGFETETELTVHALELRMPIAEVETPYKDRPPGSVSKLSTYKDGMRILWMITKLVKEERPMLFFGVAAILLALLSVILSIPIFVTFVETGLVPRLPTAVLATGLMTLAFLSLTCGLILDTVTRGRREMKRLRYLEIPAPDFAPLGRG</sequence>
<dbReference type="RefSeq" id="WP_145750031.1">
    <property type="nucleotide sequence ID" value="NZ_VITN01000005.1"/>
</dbReference>
<feature type="domain" description="Glycosyltransferase 2-like" evidence="2">
    <location>
        <begin position="17"/>
        <end position="169"/>
    </location>
</feature>
<feature type="transmembrane region" description="Helical" evidence="1">
    <location>
        <begin position="274"/>
        <end position="298"/>
    </location>
</feature>
<organism evidence="3 4">
    <name type="scientific">Nitrospirillum amazonense</name>
    <dbReference type="NCBI Taxonomy" id="28077"/>
    <lineage>
        <taxon>Bacteria</taxon>
        <taxon>Pseudomonadati</taxon>
        <taxon>Pseudomonadota</taxon>
        <taxon>Alphaproteobacteria</taxon>
        <taxon>Rhodospirillales</taxon>
        <taxon>Azospirillaceae</taxon>
        <taxon>Nitrospirillum</taxon>
    </lineage>
</organism>
<dbReference type="SUPFAM" id="SSF53448">
    <property type="entry name" value="Nucleotide-diphospho-sugar transferases"/>
    <property type="match status" value="1"/>
</dbReference>
<dbReference type="EMBL" id="VITN01000005">
    <property type="protein sequence ID" value="TWB21408.1"/>
    <property type="molecule type" value="Genomic_DNA"/>
</dbReference>
<evidence type="ECO:0000259" key="2">
    <source>
        <dbReference type="Pfam" id="PF00535"/>
    </source>
</evidence>
<dbReference type="InterPro" id="IPR050256">
    <property type="entry name" value="Glycosyltransferase_2"/>
</dbReference>
<dbReference type="Pfam" id="PF00535">
    <property type="entry name" value="Glycos_transf_2"/>
    <property type="match status" value="1"/>
</dbReference>
<keyword evidence="3" id="KW-0808">Transferase</keyword>
<feature type="transmembrane region" description="Helical" evidence="1">
    <location>
        <begin position="238"/>
        <end position="262"/>
    </location>
</feature>
<dbReference type="CDD" id="cd04179">
    <property type="entry name" value="DPM_DPG-synthase_like"/>
    <property type="match status" value="1"/>
</dbReference>
<accession>A0A560FIH9</accession>
<comment type="caution">
    <text evidence="3">The sequence shown here is derived from an EMBL/GenBank/DDBJ whole genome shotgun (WGS) entry which is preliminary data.</text>
</comment>
<evidence type="ECO:0000256" key="1">
    <source>
        <dbReference type="SAM" id="Phobius"/>
    </source>
</evidence>
<dbReference type="GO" id="GO:0016740">
    <property type="term" value="F:transferase activity"/>
    <property type="evidence" value="ECO:0007669"/>
    <property type="project" value="UniProtKB-KW"/>
</dbReference>
<keyword evidence="1" id="KW-0472">Membrane</keyword>
<protein>
    <submittedName>
        <fullName evidence="3">Glycosyltransferase involved in cell wall biosynthesis</fullName>
    </submittedName>
</protein>
<dbReference type="InterPro" id="IPR001173">
    <property type="entry name" value="Glyco_trans_2-like"/>
</dbReference>